<accession>A0A9P1CK93</accession>
<evidence type="ECO:0000313" key="3">
    <source>
        <dbReference type="EMBL" id="CAL1147064.1"/>
    </source>
</evidence>
<dbReference type="AlphaFoldDB" id="A0A9P1CK93"/>
<dbReference type="Gene3D" id="3.30.420.10">
    <property type="entry name" value="Ribonuclease H-like superfamily/Ribonuclease H"/>
    <property type="match status" value="1"/>
</dbReference>
<protein>
    <submittedName>
        <fullName evidence="4">3'-5' exoribonuclease 1 (3'-5' exonuclease ERI1 ) (Eri-1 homolog) (Histone mRNA 3'-end-specific exoribonuclease) (Histone mRNA 3'-exonuclease 1) (Protein 3'hExo) (HEXO)</fullName>
    </submittedName>
</protein>
<dbReference type="GO" id="GO:0003676">
    <property type="term" value="F:nucleic acid binding"/>
    <property type="evidence" value="ECO:0007669"/>
    <property type="project" value="InterPro"/>
</dbReference>
<evidence type="ECO:0000313" key="2">
    <source>
        <dbReference type="EMBL" id="CAI3993689.1"/>
    </source>
</evidence>
<keyword evidence="4" id="KW-0540">Nuclease</keyword>
<name>A0A9P1CK93_9DINO</name>
<reference evidence="3" key="2">
    <citation type="submission" date="2024-04" db="EMBL/GenBank/DDBJ databases">
        <authorList>
            <person name="Chen Y."/>
            <person name="Shah S."/>
            <person name="Dougan E. K."/>
            <person name="Thang M."/>
            <person name="Chan C."/>
        </authorList>
    </citation>
    <scope>NUCLEOTIDE SEQUENCE [LARGE SCALE GENOMIC DNA]</scope>
</reference>
<keyword evidence="4" id="KW-0269">Exonuclease</keyword>
<keyword evidence="4" id="KW-0378">Hydrolase</keyword>
<evidence type="ECO:0000313" key="4">
    <source>
        <dbReference type="EMBL" id="CAL4781001.1"/>
    </source>
</evidence>
<dbReference type="EMBL" id="CAMXCT010001863">
    <property type="protein sequence ID" value="CAI3993689.1"/>
    <property type="molecule type" value="Genomic_DNA"/>
</dbReference>
<dbReference type="OrthoDB" id="287312at2759"/>
<keyword evidence="5" id="KW-1185">Reference proteome</keyword>
<dbReference type="Proteomes" id="UP001152797">
    <property type="component" value="Unassembled WGS sequence"/>
</dbReference>
<dbReference type="SUPFAM" id="SSF53098">
    <property type="entry name" value="Ribonuclease H-like"/>
    <property type="match status" value="1"/>
</dbReference>
<feature type="compositionally biased region" description="Basic residues" evidence="1">
    <location>
        <begin position="107"/>
        <end position="121"/>
    </location>
</feature>
<dbReference type="GO" id="GO:0004527">
    <property type="term" value="F:exonuclease activity"/>
    <property type="evidence" value="ECO:0007669"/>
    <property type="project" value="UniProtKB-KW"/>
</dbReference>
<comment type="caution">
    <text evidence="2">The sequence shown here is derived from an EMBL/GenBank/DDBJ whole genome shotgun (WGS) entry which is preliminary data.</text>
</comment>
<dbReference type="EMBL" id="CAMXCT020001863">
    <property type="protein sequence ID" value="CAL1147064.1"/>
    <property type="molecule type" value="Genomic_DNA"/>
</dbReference>
<reference evidence="2" key="1">
    <citation type="submission" date="2022-10" db="EMBL/GenBank/DDBJ databases">
        <authorList>
            <person name="Chen Y."/>
            <person name="Dougan E. K."/>
            <person name="Chan C."/>
            <person name="Rhodes N."/>
            <person name="Thang M."/>
        </authorList>
    </citation>
    <scope>NUCLEOTIDE SEQUENCE</scope>
</reference>
<dbReference type="InterPro" id="IPR051274">
    <property type="entry name" value="3-5_Exoribonuclease"/>
</dbReference>
<dbReference type="EMBL" id="CAMXCT030001863">
    <property type="protein sequence ID" value="CAL4781001.1"/>
    <property type="molecule type" value="Genomic_DNA"/>
</dbReference>
<dbReference type="InterPro" id="IPR036397">
    <property type="entry name" value="RNaseH_sf"/>
</dbReference>
<dbReference type="InterPro" id="IPR012337">
    <property type="entry name" value="RNaseH-like_sf"/>
</dbReference>
<evidence type="ECO:0000313" key="5">
    <source>
        <dbReference type="Proteomes" id="UP001152797"/>
    </source>
</evidence>
<organism evidence="2">
    <name type="scientific">Cladocopium goreaui</name>
    <dbReference type="NCBI Taxonomy" id="2562237"/>
    <lineage>
        <taxon>Eukaryota</taxon>
        <taxon>Sar</taxon>
        <taxon>Alveolata</taxon>
        <taxon>Dinophyceae</taxon>
        <taxon>Suessiales</taxon>
        <taxon>Symbiodiniaceae</taxon>
        <taxon>Cladocopium</taxon>
    </lineage>
</organism>
<evidence type="ECO:0000256" key="1">
    <source>
        <dbReference type="SAM" id="MobiDB-lite"/>
    </source>
</evidence>
<feature type="region of interest" description="Disordered" evidence="1">
    <location>
        <begin position="80"/>
        <end position="121"/>
    </location>
</feature>
<gene>
    <name evidence="2" type="ORF">C1SCF055_LOCUS20415</name>
</gene>
<proteinExistence type="predicted"/>
<dbReference type="PANTHER" id="PTHR23044">
    <property type="entry name" value="3'-5' EXONUCLEASE ERI1-RELATED"/>
    <property type="match status" value="1"/>
</dbReference>
<sequence>MDLQGFLRPECRRKGLNLRNCWQSYIDVKKTFSEVFKEKKCSLQEMLSCRGLQFQGRPHCGLDDSKNIARLVAELLREGHCLQPPPLPKPKEPKAPPQPKAQPKPNAAKKAKKGKRKGRKK</sequence>
<dbReference type="PANTHER" id="PTHR23044:SF61">
    <property type="entry name" value="3'-5' EXORIBONUCLEASE 1-RELATED"/>
    <property type="match status" value="1"/>
</dbReference>